<dbReference type="PANTHER" id="PTHR43847">
    <property type="entry name" value="BLL3993 PROTEIN"/>
    <property type="match status" value="1"/>
</dbReference>
<feature type="transmembrane region" description="Helical" evidence="5">
    <location>
        <begin position="88"/>
        <end position="117"/>
    </location>
</feature>
<keyword evidence="7" id="KW-1185">Reference proteome</keyword>
<comment type="caution">
    <text evidence="6">The sequence shown here is derived from an EMBL/GenBank/DDBJ whole genome shotgun (WGS) entry which is preliminary data.</text>
</comment>
<proteinExistence type="predicted"/>
<reference evidence="6 7" key="1">
    <citation type="submission" date="2020-07" db="EMBL/GenBank/DDBJ databases">
        <title>Sequencing the genomes of 1000 actinobacteria strains.</title>
        <authorList>
            <person name="Klenk H.-P."/>
        </authorList>
    </citation>
    <scope>NUCLEOTIDE SEQUENCE [LARGE SCALE GENOMIC DNA]</scope>
    <source>
        <strain evidence="6 7">LI1</strain>
    </source>
</reference>
<evidence type="ECO:0000256" key="2">
    <source>
        <dbReference type="ARBA" id="ARBA00022692"/>
    </source>
</evidence>
<dbReference type="InterPro" id="IPR052527">
    <property type="entry name" value="Metal_cation-efflux_comp"/>
</dbReference>
<feature type="transmembrane region" description="Helical" evidence="5">
    <location>
        <begin position="33"/>
        <end position="54"/>
    </location>
</feature>
<evidence type="ECO:0000313" key="6">
    <source>
        <dbReference type="EMBL" id="NYJ18692.1"/>
    </source>
</evidence>
<dbReference type="PANTHER" id="PTHR43847:SF1">
    <property type="entry name" value="BLL3993 PROTEIN"/>
    <property type="match status" value="1"/>
</dbReference>
<gene>
    <name evidence="6" type="ORF">HNR05_000483</name>
</gene>
<keyword evidence="6" id="KW-0489">Methyltransferase</keyword>
<keyword evidence="3 5" id="KW-1133">Transmembrane helix</keyword>
<sequence length="157" mass="17056">MKRALAFGLVIVQILLLAALVLMQHSDLWPVTSYVIATSVVLLVAGVLLMCAGAGRLGPAFTATPIPRQNAAIVTTGIYAYVRSPIYLGYLMVGLGLTLVSASFLHIMVWLALLWLLAGKARWEERMLISAHPEYLAYGAHVGRFVPGIGRLRLARE</sequence>
<dbReference type="GO" id="GO:0008168">
    <property type="term" value="F:methyltransferase activity"/>
    <property type="evidence" value="ECO:0007669"/>
    <property type="project" value="UniProtKB-KW"/>
</dbReference>
<evidence type="ECO:0000256" key="3">
    <source>
        <dbReference type="ARBA" id="ARBA00022989"/>
    </source>
</evidence>
<keyword evidence="2 5" id="KW-0812">Transmembrane</keyword>
<dbReference type="GO" id="GO:0032259">
    <property type="term" value="P:methylation"/>
    <property type="evidence" value="ECO:0007669"/>
    <property type="project" value="UniProtKB-KW"/>
</dbReference>
<dbReference type="Proteomes" id="UP000537260">
    <property type="component" value="Unassembled WGS sequence"/>
</dbReference>
<dbReference type="RefSeq" id="WP_179577565.1">
    <property type="nucleotide sequence ID" value="NZ_JACCFM010000001.1"/>
</dbReference>
<evidence type="ECO:0000256" key="5">
    <source>
        <dbReference type="SAM" id="Phobius"/>
    </source>
</evidence>
<evidence type="ECO:0000256" key="4">
    <source>
        <dbReference type="ARBA" id="ARBA00023136"/>
    </source>
</evidence>
<comment type="subcellular location">
    <subcellularLocation>
        <location evidence="1">Endomembrane system</location>
        <topology evidence="1">Multi-pass membrane protein</topology>
    </subcellularLocation>
</comment>
<accession>A0A7Z0ED21</accession>
<dbReference type="Pfam" id="PF04191">
    <property type="entry name" value="PEMT"/>
    <property type="match status" value="1"/>
</dbReference>
<organism evidence="6 7">
    <name type="scientific">Glaciibacter psychrotolerans</name>
    <dbReference type="NCBI Taxonomy" id="670054"/>
    <lineage>
        <taxon>Bacteria</taxon>
        <taxon>Bacillati</taxon>
        <taxon>Actinomycetota</taxon>
        <taxon>Actinomycetes</taxon>
        <taxon>Micrococcales</taxon>
        <taxon>Microbacteriaceae</taxon>
        <taxon>Glaciibacter</taxon>
    </lineage>
</organism>
<name>A0A7Z0ED21_9MICO</name>
<feature type="transmembrane region" description="Helical" evidence="5">
    <location>
        <begin position="66"/>
        <end position="82"/>
    </location>
</feature>
<keyword evidence="6" id="KW-0808">Transferase</keyword>
<dbReference type="AlphaFoldDB" id="A0A7Z0ED21"/>
<dbReference type="EMBL" id="JACCFM010000001">
    <property type="protein sequence ID" value="NYJ18692.1"/>
    <property type="molecule type" value="Genomic_DNA"/>
</dbReference>
<keyword evidence="4 5" id="KW-0472">Membrane</keyword>
<evidence type="ECO:0000256" key="1">
    <source>
        <dbReference type="ARBA" id="ARBA00004127"/>
    </source>
</evidence>
<protein>
    <submittedName>
        <fullName evidence="6">Protein-S-isoprenylcysteine O-methyltransferase Ste14</fullName>
    </submittedName>
</protein>
<dbReference type="Gene3D" id="1.20.120.1630">
    <property type="match status" value="1"/>
</dbReference>
<evidence type="ECO:0000313" key="7">
    <source>
        <dbReference type="Proteomes" id="UP000537260"/>
    </source>
</evidence>
<dbReference type="PROSITE" id="PS50244">
    <property type="entry name" value="S5A_REDUCTASE"/>
    <property type="match status" value="1"/>
</dbReference>
<dbReference type="InterPro" id="IPR007318">
    <property type="entry name" value="Phopholipid_MeTrfase"/>
</dbReference>
<dbReference type="GO" id="GO:0012505">
    <property type="term" value="C:endomembrane system"/>
    <property type="evidence" value="ECO:0007669"/>
    <property type="project" value="UniProtKB-SubCell"/>
</dbReference>